<dbReference type="GeneID" id="92238167"/>
<dbReference type="Gene3D" id="1.20.141.10">
    <property type="entry name" value="Chitosanase, subunit A, domain 1"/>
    <property type="match status" value="1"/>
</dbReference>
<dbReference type="Proteomes" id="UP001058553">
    <property type="component" value="Chromosome"/>
</dbReference>
<feature type="domain" description="Peptidoglycan binding" evidence="2">
    <location>
        <begin position="92"/>
        <end position="160"/>
    </location>
</feature>
<evidence type="ECO:0000259" key="2">
    <source>
        <dbReference type="Pfam" id="PF09374"/>
    </source>
</evidence>
<dbReference type="Pfam" id="PF09374">
    <property type="entry name" value="PG_binding_3"/>
    <property type="match status" value="1"/>
</dbReference>
<reference evidence="3" key="1">
    <citation type="submission" date="2022-07" db="EMBL/GenBank/DDBJ databases">
        <title>Genetic diversity of Erwinia pyrifoliae.</title>
        <authorList>
            <person name="Park D.S."/>
            <person name="Ham H."/>
        </authorList>
    </citation>
    <scope>NUCLEOTIDE SEQUENCE</scope>
    <source>
        <strain evidence="3">CP201486</strain>
    </source>
</reference>
<gene>
    <name evidence="3" type="ORF">NYP84_14880</name>
</gene>
<accession>A0ABY5X6C6</accession>
<dbReference type="InterPro" id="IPR018537">
    <property type="entry name" value="Peptidoglycan-bd_3"/>
</dbReference>
<sequence length="168" mass="18596">MKHEGGYSNRVADKGGPTNHGIAWNTWKKYAKEDLGIDPTLPNLKKITAEQAEVIYRKRYWEVSGFNDIKDPKLALMAYDWSITSGGAGKEIQKLLNNEFGHKLAVDGAIGPDTISAMNSVSDSGKLTNSIAKVRVAYYKHLVDVNPSNKANIDGWLNRVNDCLKFKG</sequence>
<evidence type="ECO:0000259" key="1">
    <source>
        <dbReference type="Pfam" id="PF05838"/>
    </source>
</evidence>
<dbReference type="EMBL" id="CP103445">
    <property type="protein sequence ID" value="UWS32883.1"/>
    <property type="molecule type" value="Genomic_DNA"/>
</dbReference>
<protein>
    <submittedName>
        <fullName evidence="3">Uncharacterized protein</fullName>
    </submittedName>
</protein>
<dbReference type="RefSeq" id="WP_012667005.1">
    <property type="nucleotide sequence ID" value="NZ_CP023567.1"/>
</dbReference>
<evidence type="ECO:0000313" key="4">
    <source>
        <dbReference type="Proteomes" id="UP001058553"/>
    </source>
</evidence>
<dbReference type="Pfam" id="PF05838">
    <property type="entry name" value="Glyco_hydro_108"/>
    <property type="match status" value="1"/>
</dbReference>
<dbReference type="SUPFAM" id="SSF53955">
    <property type="entry name" value="Lysozyme-like"/>
    <property type="match status" value="1"/>
</dbReference>
<dbReference type="InterPro" id="IPR023346">
    <property type="entry name" value="Lysozyme-like_dom_sf"/>
</dbReference>
<proteinExistence type="predicted"/>
<evidence type="ECO:0000313" key="3">
    <source>
        <dbReference type="EMBL" id="UWS32883.1"/>
    </source>
</evidence>
<organism evidence="3 4">
    <name type="scientific">Erwinia pyrifoliae</name>
    <dbReference type="NCBI Taxonomy" id="79967"/>
    <lineage>
        <taxon>Bacteria</taxon>
        <taxon>Pseudomonadati</taxon>
        <taxon>Pseudomonadota</taxon>
        <taxon>Gammaproteobacteria</taxon>
        <taxon>Enterobacterales</taxon>
        <taxon>Erwiniaceae</taxon>
        <taxon>Erwinia</taxon>
    </lineage>
</organism>
<feature type="domain" description="TtsA-like Glycoside hydrolase family 108" evidence="1">
    <location>
        <begin position="1"/>
        <end position="86"/>
    </location>
</feature>
<dbReference type="InterPro" id="IPR008565">
    <property type="entry name" value="TtsA-like_GH18_dom"/>
</dbReference>
<keyword evidence="4" id="KW-1185">Reference proteome</keyword>
<name>A0ABY5X6C6_ERWPY</name>